<dbReference type="PANTHER" id="PTHR19861">
    <property type="entry name" value="WD40 REPEAT PROTEIN SWD2"/>
    <property type="match status" value="1"/>
</dbReference>
<dbReference type="PROSITE" id="PS50082">
    <property type="entry name" value="WD_REPEATS_2"/>
    <property type="match status" value="2"/>
</dbReference>
<accession>A0A8S1TIF6</accession>
<evidence type="ECO:0000256" key="5">
    <source>
        <dbReference type="PROSITE-ProRule" id="PRU00221"/>
    </source>
</evidence>
<sequence>MMHEEQEAEITPDQLQQLKMCKIFKDHQKDINAIDFSKDGQYLVSCDDQALNVYDVHQGKKMRTLYNKVKEIDLVRFTHHNSCVLCVTKKEPYDIYYWSLHDNQILKKFTGHTNIIHWLDLSPVSDDFLSCSMDGTLRLWNLASEYQTSDGLLDLSAKKTFCVAAFDPSGQVFAVVFLEQYYCISNNWLYLYDFKKYHSGSFQSKKINCSQVKCIKFSNNNKYILCSTGDGTILILDAYTLDTICELSDFNNQGSMIEAGFTPDCNYVISGSETGTIHIWSLSNGSQIAKLDGHQKRCKVVKFCPTYFLMASGCRNLVLWIPDQFSVDSMNNNNSKRSLMSI</sequence>
<comment type="caution">
    <text evidence="6">The sequence shown here is derived from an EMBL/GenBank/DDBJ whole genome shotgun (WGS) entry which is preliminary data.</text>
</comment>
<keyword evidence="3" id="KW-0677">Repeat</keyword>
<dbReference type="GO" id="GO:0048188">
    <property type="term" value="C:Set1C/COMPASS complex"/>
    <property type="evidence" value="ECO:0007669"/>
    <property type="project" value="TreeGrafter"/>
</dbReference>
<evidence type="ECO:0000256" key="2">
    <source>
        <dbReference type="ARBA" id="ARBA00022574"/>
    </source>
</evidence>
<evidence type="ECO:0000256" key="4">
    <source>
        <dbReference type="ARBA" id="ARBA00023242"/>
    </source>
</evidence>
<dbReference type="Proteomes" id="UP000683925">
    <property type="component" value="Unassembled WGS sequence"/>
</dbReference>
<keyword evidence="2 5" id="KW-0853">WD repeat</keyword>
<dbReference type="SMART" id="SM00320">
    <property type="entry name" value="WD40"/>
    <property type="match status" value="5"/>
</dbReference>
<dbReference type="PROSITE" id="PS50294">
    <property type="entry name" value="WD_REPEATS_REGION"/>
    <property type="match status" value="1"/>
</dbReference>
<evidence type="ECO:0000256" key="3">
    <source>
        <dbReference type="ARBA" id="ARBA00022737"/>
    </source>
</evidence>
<keyword evidence="7" id="KW-1185">Reference proteome</keyword>
<reference evidence="6" key="1">
    <citation type="submission" date="2021-01" db="EMBL/GenBank/DDBJ databases">
        <authorList>
            <consortium name="Genoscope - CEA"/>
            <person name="William W."/>
        </authorList>
    </citation>
    <scope>NUCLEOTIDE SEQUENCE</scope>
</reference>
<keyword evidence="4" id="KW-0539">Nucleus</keyword>
<name>A0A8S1TIF6_PAROT</name>
<dbReference type="PANTHER" id="PTHR19861:SF0">
    <property type="entry name" value="WD REPEAT-CONTAINING PROTEIN 82"/>
    <property type="match status" value="1"/>
</dbReference>
<dbReference type="FunFam" id="2.130.10.10:FF:001784">
    <property type="entry name" value="Uncharacterized protein"/>
    <property type="match status" value="1"/>
</dbReference>
<feature type="repeat" description="WD" evidence="5">
    <location>
        <begin position="109"/>
        <end position="150"/>
    </location>
</feature>
<dbReference type="GO" id="GO:0003682">
    <property type="term" value="F:chromatin binding"/>
    <property type="evidence" value="ECO:0007669"/>
    <property type="project" value="TreeGrafter"/>
</dbReference>
<dbReference type="EMBL" id="CAJJDP010000024">
    <property type="protein sequence ID" value="CAD8150986.1"/>
    <property type="molecule type" value="Genomic_DNA"/>
</dbReference>
<proteinExistence type="predicted"/>
<dbReference type="FunFam" id="2.130.10.10:FF:002022">
    <property type="entry name" value="Uncharacterized protein"/>
    <property type="match status" value="1"/>
</dbReference>
<dbReference type="InterPro" id="IPR037867">
    <property type="entry name" value="Swd2/WDR82"/>
</dbReference>
<dbReference type="OrthoDB" id="27537at2759"/>
<evidence type="ECO:0000313" key="6">
    <source>
        <dbReference type="EMBL" id="CAD8150986.1"/>
    </source>
</evidence>
<dbReference type="Pfam" id="PF00400">
    <property type="entry name" value="WD40"/>
    <property type="match status" value="4"/>
</dbReference>
<dbReference type="InterPro" id="IPR001680">
    <property type="entry name" value="WD40_rpt"/>
</dbReference>
<comment type="subcellular location">
    <subcellularLocation>
        <location evidence="1">Nucleus</location>
    </subcellularLocation>
</comment>
<organism evidence="6 7">
    <name type="scientific">Paramecium octaurelia</name>
    <dbReference type="NCBI Taxonomy" id="43137"/>
    <lineage>
        <taxon>Eukaryota</taxon>
        <taxon>Sar</taxon>
        <taxon>Alveolata</taxon>
        <taxon>Ciliophora</taxon>
        <taxon>Intramacronucleata</taxon>
        <taxon>Oligohymenophorea</taxon>
        <taxon>Peniculida</taxon>
        <taxon>Parameciidae</taxon>
        <taxon>Paramecium</taxon>
    </lineage>
</organism>
<feature type="repeat" description="WD" evidence="5">
    <location>
        <begin position="261"/>
        <end position="290"/>
    </location>
</feature>
<evidence type="ECO:0000256" key="1">
    <source>
        <dbReference type="ARBA" id="ARBA00004123"/>
    </source>
</evidence>
<gene>
    <name evidence="6" type="ORF">POCTA_138.1.T0240237</name>
</gene>
<dbReference type="OMA" id="HNEGYIR"/>
<dbReference type="AlphaFoldDB" id="A0A8S1TIF6"/>
<protein>
    <submittedName>
        <fullName evidence="6">Uncharacterized protein</fullName>
    </submittedName>
</protein>
<evidence type="ECO:0000313" key="7">
    <source>
        <dbReference type="Proteomes" id="UP000683925"/>
    </source>
</evidence>